<dbReference type="SUPFAM" id="SSF160631">
    <property type="entry name" value="SMI1/KNR4-like"/>
    <property type="match status" value="1"/>
</dbReference>
<dbReference type="AlphaFoldDB" id="A0AAW8JKB6"/>
<proteinExistence type="predicted"/>
<gene>
    <name evidence="2" type="ORF">RFH51_13560</name>
</gene>
<evidence type="ECO:0000259" key="1">
    <source>
        <dbReference type="Pfam" id="PF09346"/>
    </source>
</evidence>
<dbReference type="InterPro" id="IPR018958">
    <property type="entry name" value="Knr4/Smi1-like_dom"/>
</dbReference>
<name>A0AAW8JKB6_9GAMM</name>
<evidence type="ECO:0000313" key="3">
    <source>
        <dbReference type="Proteomes" id="UP001243195"/>
    </source>
</evidence>
<reference evidence="2" key="1">
    <citation type="submission" date="2023-08" db="EMBL/GenBank/DDBJ databases">
        <title>Emergence of clinically-relevant ST2 carbapenem-resistant Acinetobacter baumannii strains in hospital sewages in Zhejiang, East of China.</title>
        <authorList>
            <person name="Kaichao C."/>
            <person name="Zhang R."/>
        </authorList>
    </citation>
    <scope>NUCLEOTIDE SEQUENCE</scope>
    <source>
        <strain evidence="2">M-SY-60</strain>
    </source>
</reference>
<dbReference type="Gene3D" id="3.40.1580.10">
    <property type="entry name" value="SMI1/KNR4-like"/>
    <property type="match status" value="1"/>
</dbReference>
<dbReference type="InterPro" id="IPR037883">
    <property type="entry name" value="Knr4/Smi1-like_sf"/>
</dbReference>
<dbReference type="EMBL" id="JAVIDA010000020">
    <property type="protein sequence ID" value="MDQ9072482.1"/>
    <property type="molecule type" value="Genomic_DNA"/>
</dbReference>
<organism evidence="2 3">
    <name type="scientific">Acinetobacter gerneri</name>
    <dbReference type="NCBI Taxonomy" id="202952"/>
    <lineage>
        <taxon>Bacteria</taxon>
        <taxon>Pseudomonadati</taxon>
        <taxon>Pseudomonadota</taxon>
        <taxon>Gammaproteobacteria</taxon>
        <taxon>Moraxellales</taxon>
        <taxon>Moraxellaceae</taxon>
        <taxon>Acinetobacter</taxon>
    </lineage>
</organism>
<feature type="domain" description="Knr4/Smi1-like" evidence="1">
    <location>
        <begin position="51"/>
        <end position="158"/>
    </location>
</feature>
<dbReference type="Proteomes" id="UP001243195">
    <property type="component" value="Unassembled WGS sequence"/>
</dbReference>
<sequence length="173" mass="20180">MSILPDIVGQIRTHWMLEPKKAIHRGKELSFPLKCHLNSGEKSPINISPDLPLPDSLMRFYSLSNGAELFKDESYGQWGLKLYELSKLSHATECFKNERKSDFVKGDLIIGEFYGDSEYLLVRCDPLSQDYGYVYIVLPLDQRADWYIASQSFEKFIQKFYDFQGDKFWEINT</sequence>
<evidence type="ECO:0000313" key="2">
    <source>
        <dbReference type="EMBL" id="MDQ9072482.1"/>
    </source>
</evidence>
<dbReference type="Pfam" id="PF09346">
    <property type="entry name" value="SMI1_KNR4"/>
    <property type="match status" value="1"/>
</dbReference>
<dbReference type="RefSeq" id="WP_308956828.1">
    <property type="nucleotide sequence ID" value="NZ_JAVICY010000023.1"/>
</dbReference>
<comment type="caution">
    <text evidence="2">The sequence shown here is derived from an EMBL/GenBank/DDBJ whole genome shotgun (WGS) entry which is preliminary data.</text>
</comment>
<accession>A0AAW8JKB6</accession>
<protein>
    <submittedName>
        <fullName evidence="2">SMI1/KNR4 family protein</fullName>
    </submittedName>
</protein>